<evidence type="ECO:0000256" key="12">
    <source>
        <dbReference type="ARBA" id="ARBA00049091"/>
    </source>
</evidence>
<proteinExistence type="inferred from homology"/>
<dbReference type="RefSeq" id="WP_235277491.1">
    <property type="nucleotide sequence ID" value="NZ_CP037899.1"/>
</dbReference>
<evidence type="ECO:0000256" key="4">
    <source>
        <dbReference type="ARBA" id="ARBA00022559"/>
    </source>
</evidence>
<dbReference type="PANTHER" id="PTHR42801:SF4">
    <property type="entry name" value="AHPC_TSA FAMILY PROTEIN"/>
    <property type="match status" value="1"/>
</dbReference>
<sequence length="174" mass="19651">MKKIPFPAFVFFYLCYLIVLNQLSALPIGSEVPDVTAVDQDGNLVSLRKVAQNGWVLFYFYPKAETPGCIREAHSLKDNYKQLLDNGIKVYGISMDTVEAQKKFKENHQLPFTLLADPEGKVVDKFGVPKKYGMASRQSFLAKEGKIVWFNLHVNPDGHAQEVLEVVKKIKESS</sequence>
<comment type="similarity">
    <text evidence="10">Belongs to the peroxiredoxin family. BCP/PrxQ subfamily.</text>
</comment>
<evidence type="ECO:0000256" key="9">
    <source>
        <dbReference type="ARBA" id="ARBA00032824"/>
    </source>
</evidence>
<dbReference type="InterPro" id="IPR000866">
    <property type="entry name" value="AhpC/TSA"/>
</dbReference>
<evidence type="ECO:0000256" key="13">
    <source>
        <dbReference type="PIRSR" id="PIRSR000239-1"/>
    </source>
</evidence>
<dbReference type="EC" id="1.11.1.24" evidence="3"/>
<dbReference type="CDD" id="cd03017">
    <property type="entry name" value="PRX_BCP"/>
    <property type="match status" value="1"/>
</dbReference>
<dbReference type="PIRSF" id="PIRSF000239">
    <property type="entry name" value="AHPC"/>
    <property type="match status" value="1"/>
</dbReference>
<evidence type="ECO:0000256" key="7">
    <source>
        <dbReference type="ARBA" id="ARBA00023157"/>
    </source>
</evidence>
<dbReference type="GO" id="GO:0045454">
    <property type="term" value="P:cell redox homeostasis"/>
    <property type="evidence" value="ECO:0007669"/>
    <property type="project" value="TreeGrafter"/>
</dbReference>
<name>A0A516TLG9_9BACT</name>
<evidence type="ECO:0000256" key="8">
    <source>
        <dbReference type="ARBA" id="ARBA00023284"/>
    </source>
</evidence>
<keyword evidence="5" id="KW-0049">Antioxidant</keyword>
<dbReference type="Proteomes" id="UP000315925">
    <property type="component" value="Chromosome"/>
</dbReference>
<dbReference type="AlphaFoldDB" id="A0A516TLG9"/>
<dbReference type="GO" id="GO:0034599">
    <property type="term" value="P:cellular response to oxidative stress"/>
    <property type="evidence" value="ECO:0007669"/>
    <property type="project" value="TreeGrafter"/>
</dbReference>
<gene>
    <name evidence="15" type="ORF">kam1_844</name>
</gene>
<protein>
    <recommendedName>
        <fullName evidence="3">thioredoxin-dependent peroxiredoxin</fullName>
        <ecNumber evidence="3">1.11.1.24</ecNumber>
    </recommendedName>
    <alternativeName>
        <fullName evidence="9">Thioredoxin peroxidase</fullName>
    </alternativeName>
    <alternativeName>
        <fullName evidence="11">Thioredoxin-dependent peroxiredoxin Bcp</fullName>
    </alternativeName>
</protein>
<keyword evidence="4 15" id="KW-0575">Peroxidase</keyword>
<comment type="function">
    <text evidence="1">Thiol-specific peroxidase that catalyzes the reduction of hydrogen peroxide and organic hydroperoxides to water and alcohols, respectively. Plays a role in cell protection against oxidative stress by detoxifying peroxides and as sensor of hydrogen peroxide-mediated signaling events.</text>
</comment>
<dbReference type="Pfam" id="PF00578">
    <property type="entry name" value="AhpC-TSA"/>
    <property type="match status" value="1"/>
</dbReference>
<dbReference type="PANTHER" id="PTHR42801">
    <property type="entry name" value="THIOREDOXIN-DEPENDENT PEROXIDE REDUCTASE"/>
    <property type="match status" value="1"/>
</dbReference>
<keyword evidence="6 15" id="KW-0560">Oxidoreductase</keyword>
<comment type="catalytic activity">
    <reaction evidence="12">
        <text>a hydroperoxide + [thioredoxin]-dithiol = an alcohol + [thioredoxin]-disulfide + H2O</text>
        <dbReference type="Rhea" id="RHEA:62620"/>
        <dbReference type="Rhea" id="RHEA-COMP:10698"/>
        <dbReference type="Rhea" id="RHEA-COMP:10700"/>
        <dbReference type="ChEBI" id="CHEBI:15377"/>
        <dbReference type="ChEBI" id="CHEBI:29950"/>
        <dbReference type="ChEBI" id="CHEBI:30879"/>
        <dbReference type="ChEBI" id="CHEBI:35924"/>
        <dbReference type="ChEBI" id="CHEBI:50058"/>
        <dbReference type="EC" id="1.11.1.24"/>
    </reaction>
</comment>
<reference evidence="16" key="1">
    <citation type="submission" date="2019-03" db="EMBL/GenBank/DDBJ databases">
        <title>Complete genome of Methylacidiphilum kamchatkense Kam1.</title>
        <authorList>
            <person name="Kruse T."/>
            <person name="Murarilal Ratnadevi C."/>
            <person name="Erikstad H.-A."/>
            <person name="Birkeland N.-K."/>
        </authorList>
    </citation>
    <scope>NUCLEOTIDE SEQUENCE [LARGE SCALE GENOMIC DNA]</scope>
    <source>
        <strain evidence="16">kam1</strain>
    </source>
</reference>
<dbReference type="InterPro" id="IPR024706">
    <property type="entry name" value="Peroxiredoxin_AhpC-typ"/>
</dbReference>
<evidence type="ECO:0000256" key="11">
    <source>
        <dbReference type="ARBA" id="ARBA00042639"/>
    </source>
</evidence>
<evidence type="ECO:0000256" key="5">
    <source>
        <dbReference type="ARBA" id="ARBA00022862"/>
    </source>
</evidence>
<evidence type="ECO:0000256" key="10">
    <source>
        <dbReference type="ARBA" id="ARBA00038489"/>
    </source>
</evidence>
<dbReference type="EMBL" id="CP037899">
    <property type="protein sequence ID" value="QDQ42087.1"/>
    <property type="molecule type" value="Genomic_DNA"/>
</dbReference>
<dbReference type="Gene3D" id="3.40.30.10">
    <property type="entry name" value="Glutaredoxin"/>
    <property type="match status" value="1"/>
</dbReference>
<evidence type="ECO:0000313" key="15">
    <source>
        <dbReference type="EMBL" id="QDQ42087.1"/>
    </source>
</evidence>
<feature type="active site" description="Cysteine sulfenic acid (-SOH) intermediate; for peroxidase activity" evidence="13">
    <location>
        <position position="69"/>
    </location>
</feature>
<keyword evidence="8" id="KW-0676">Redox-active center</keyword>
<organism evidence="15 16">
    <name type="scientific">Methylacidiphilum kamchatkense Kam1</name>
    <dbReference type="NCBI Taxonomy" id="1202785"/>
    <lineage>
        <taxon>Bacteria</taxon>
        <taxon>Pseudomonadati</taxon>
        <taxon>Verrucomicrobiota</taxon>
        <taxon>Methylacidiphilae</taxon>
        <taxon>Methylacidiphilales</taxon>
        <taxon>Methylacidiphilaceae</taxon>
        <taxon>Methylacidiphilum (ex Ratnadevi et al. 2023)</taxon>
    </lineage>
</organism>
<dbReference type="InterPro" id="IPR050924">
    <property type="entry name" value="Peroxiredoxin_BCP/PrxQ"/>
</dbReference>
<dbReference type="InterPro" id="IPR013766">
    <property type="entry name" value="Thioredoxin_domain"/>
</dbReference>
<evidence type="ECO:0000313" key="16">
    <source>
        <dbReference type="Proteomes" id="UP000315925"/>
    </source>
</evidence>
<evidence type="ECO:0000256" key="6">
    <source>
        <dbReference type="ARBA" id="ARBA00023002"/>
    </source>
</evidence>
<dbReference type="STRING" id="1202785.A946_08510"/>
<dbReference type="GO" id="GO:0008379">
    <property type="term" value="F:thioredoxin peroxidase activity"/>
    <property type="evidence" value="ECO:0007669"/>
    <property type="project" value="TreeGrafter"/>
</dbReference>
<dbReference type="SUPFAM" id="SSF52833">
    <property type="entry name" value="Thioredoxin-like"/>
    <property type="match status" value="1"/>
</dbReference>
<dbReference type="KEGG" id="mkc:kam1_844"/>
<dbReference type="PROSITE" id="PS51352">
    <property type="entry name" value="THIOREDOXIN_2"/>
    <property type="match status" value="1"/>
</dbReference>
<evidence type="ECO:0000256" key="1">
    <source>
        <dbReference type="ARBA" id="ARBA00003330"/>
    </source>
</evidence>
<evidence type="ECO:0000259" key="14">
    <source>
        <dbReference type="PROSITE" id="PS51352"/>
    </source>
</evidence>
<evidence type="ECO:0000256" key="3">
    <source>
        <dbReference type="ARBA" id="ARBA00013017"/>
    </source>
</evidence>
<dbReference type="GO" id="GO:0005737">
    <property type="term" value="C:cytoplasm"/>
    <property type="evidence" value="ECO:0007669"/>
    <property type="project" value="TreeGrafter"/>
</dbReference>
<comment type="subunit">
    <text evidence="2">Monomer.</text>
</comment>
<accession>A0A516TLG9</accession>
<dbReference type="InterPro" id="IPR036249">
    <property type="entry name" value="Thioredoxin-like_sf"/>
</dbReference>
<feature type="domain" description="Thioredoxin" evidence="14">
    <location>
        <begin position="26"/>
        <end position="172"/>
    </location>
</feature>
<keyword evidence="7" id="KW-1015">Disulfide bond</keyword>
<evidence type="ECO:0000256" key="2">
    <source>
        <dbReference type="ARBA" id="ARBA00011245"/>
    </source>
</evidence>